<dbReference type="AlphaFoldDB" id="A0A848DRH7"/>
<comment type="caution">
    <text evidence="8">The sequence shown here is derived from an EMBL/GenBank/DDBJ whole genome shotgun (WGS) entry which is preliminary data.</text>
</comment>
<name>A0A848DRH7_9PSEU</name>
<evidence type="ECO:0000313" key="9">
    <source>
        <dbReference type="Proteomes" id="UP000586918"/>
    </source>
</evidence>
<dbReference type="PANTHER" id="PTHR34187">
    <property type="entry name" value="FGR18P"/>
    <property type="match status" value="1"/>
</dbReference>
<comment type="subcellular location">
    <subcellularLocation>
        <location evidence="1">Cell membrane</location>
        <topology evidence="1">Multi-pass membrane protein</topology>
    </subcellularLocation>
</comment>
<evidence type="ECO:0000313" key="8">
    <source>
        <dbReference type="EMBL" id="NMH95113.1"/>
    </source>
</evidence>
<dbReference type="InterPro" id="IPR003807">
    <property type="entry name" value="DUF202"/>
</dbReference>
<keyword evidence="9" id="KW-1185">Reference proteome</keyword>
<dbReference type="Pfam" id="PF02656">
    <property type="entry name" value="DUF202"/>
    <property type="match status" value="1"/>
</dbReference>
<dbReference type="PANTHER" id="PTHR34187:SF2">
    <property type="entry name" value="DUF202 DOMAIN-CONTAINING PROTEIN"/>
    <property type="match status" value="1"/>
</dbReference>
<feature type="domain" description="DUF202" evidence="7">
    <location>
        <begin position="20"/>
        <end position="87"/>
    </location>
</feature>
<proteinExistence type="predicted"/>
<reference evidence="8 9" key="1">
    <citation type="submission" date="2020-04" db="EMBL/GenBank/DDBJ databases">
        <authorList>
            <person name="Klaysubun C."/>
            <person name="Duangmal K."/>
            <person name="Lipun K."/>
        </authorList>
    </citation>
    <scope>NUCLEOTIDE SEQUENCE [LARGE SCALE GENOMIC DNA]</scope>
    <source>
        <strain evidence="8 9">DSM 45300</strain>
    </source>
</reference>
<evidence type="ECO:0000256" key="6">
    <source>
        <dbReference type="SAM" id="Phobius"/>
    </source>
</evidence>
<evidence type="ECO:0000256" key="5">
    <source>
        <dbReference type="ARBA" id="ARBA00023136"/>
    </source>
</evidence>
<keyword evidence="4 6" id="KW-1133">Transmembrane helix</keyword>
<evidence type="ECO:0000256" key="4">
    <source>
        <dbReference type="ARBA" id="ARBA00022989"/>
    </source>
</evidence>
<evidence type="ECO:0000256" key="1">
    <source>
        <dbReference type="ARBA" id="ARBA00004651"/>
    </source>
</evidence>
<dbReference type="Proteomes" id="UP000586918">
    <property type="component" value="Unassembled WGS sequence"/>
</dbReference>
<protein>
    <submittedName>
        <fullName evidence="8">DUF202 domain-containing protein</fullName>
    </submittedName>
</protein>
<accession>A0A848DRH7</accession>
<organism evidence="8 9">
    <name type="scientific">Pseudonocardia bannensis</name>
    <dbReference type="NCBI Taxonomy" id="630973"/>
    <lineage>
        <taxon>Bacteria</taxon>
        <taxon>Bacillati</taxon>
        <taxon>Actinomycetota</taxon>
        <taxon>Actinomycetes</taxon>
        <taxon>Pseudonocardiales</taxon>
        <taxon>Pseudonocardiaceae</taxon>
        <taxon>Pseudonocardia</taxon>
    </lineage>
</organism>
<keyword evidence="2" id="KW-1003">Cell membrane</keyword>
<feature type="transmembrane region" description="Helical" evidence="6">
    <location>
        <begin position="29"/>
        <end position="49"/>
    </location>
</feature>
<dbReference type="EMBL" id="JAAXKZ010000156">
    <property type="protein sequence ID" value="NMH95113.1"/>
    <property type="molecule type" value="Genomic_DNA"/>
</dbReference>
<feature type="transmembrane region" description="Helical" evidence="6">
    <location>
        <begin position="61"/>
        <end position="78"/>
    </location>
</feature>
<evidence type="ECO:0000259" key="7">
    <source>
        <dbReference type="Pfam" id="PF02656"/>
    </source>
</evidence>
<feature type="transmembrane region" description="Helical" evidence="6">
    <location>
        <begin position="99"/>
        <end position="120"/>
    </location>
</feature>
<dbReference type="RefSeq" id="WP_169415779.1">
    <property type="nucleotide sequence ID" value="NZ_JAAXKZ010000156.1"/>
</dbReference>
<gene>
    <name evidence="8" type="ORF">HF519_26855</name>
</gene>
<sequence>MRDDRPRTNDAGNGREPDYRFTLANERTFLAWLRTALALDAAGLAVAHLLPELVVPGAREAVALALVLLGAVVAVSGYRRWRAYQRAMRRDEPLPPTRLPGILMAALTGLAVLTLALLLAGPGLRP</sequence>
<dbReference type="InterPro" id="IPR052053">
    <property type="entry name" value="IM_YidH-like"/>
</dbReference>
<keyword evidence="5 6" id="KW-0472">Membrane</keyword>
<keyword evidence="3 6" id="KW-0812">Transmembrane</keyword>
<evidence type="ECO:0000256" key="2">
    <source>
        <dbReference type="ARBA" id="ARBA00022475"/>
    </source>
</evidence>
<dbReference type="GO" id="GO:0005886">
    <property type="term" value="C:plasma membrane"/>
    <property type="evidence" value="ECO:0007669"/>
    <property type="project" value="UniProtKB-SubCell"/>
</dbReference>
<evidence type="ECO:0000256" key="3">
    <source>
        <dbReference type="ARBA" id="ARBA00022692"/>
    </source>
</evidence>